<feature type="non-terminal residue" evidence="2">
    <location>
        <position position="486"/>
    </location>
</feature>
<evidence type="ECO:0000313" key="3">
    <source>
        <dbReference type="Proteomes" id="UP000258309"/>
    </source>
</evidence>
<evidence type="ECO:0000256" key="1">
    <source>
        <dbReference type="SAM" id="Phobius"/>
    </source>
</evidence>
<keyword evidence="3" id="KW-1185">Reference proteome</keyword>
<proteinExistence type="predicted"/>
<sequence length="486" mass="55433">MALKEIELGSYSRNEDAGELEPFISRSEYREGKHAADEFSNRLSSDPLPPRRGFGLYRFVRYTGLNVYRRIFTAVFIINGLVAYHVITKKRRSKYSPLLVDISTAASANLMLAILIRQDYILNILFRICWWVPFWMPLRIRRSLAKIYEFGGLHSGTAVCSLLWFTLLTVILTWEWMAIRIRDTFVILSSYTIAILLFAMVISAYPEIRIVWHNTFEVLHRFGGWIILILFFPELWLFTRALGHQAGPLSPGAILHKLPAFWILCITTFHVALPWMRLRRLRTEAEHLGVGVHAIRLHFKEKVPHCVVYRIADAPLKEWHSFACIPKADQTGSSIIVSNAGDWTRKTINNPKKSYYTRGIPTVGVLCMARIFRKVIIVTTGSGIGPCLGTMLFIPKTTCRVIWSTPTPRLTFGDELVDNVLSVDPDAVIVDTEKEGRPDLVVLTFNLYKETGAEAVFCVSNRKVTKHVVYELECRGIPAFGPVWDS</sequence>
<dbReference type="Proteomes" id="UP000258309">
    <property type="component" value="Unassembled WGS sequence"/>
</dbReference>
<feature type="transmembrane region" description="Helical" evidence="1">
    <location>
        <begin position="150"/>
        <end position="174"/>
    </location>
</feature>
<feature type="transmembrane region" description="Helical" evidence="1">
    <location>
        <begin position="98"/>
        <end position="115"/>
    </location>
</feature>
<keyword evidence="1" id="KW-0812">Transmembrane</keyword>
<dbReference type="EMBL" id="NCSJ02000199">
    <property type="protein sequence ID" value="RFU27591.1"/>
    <property type="molecule type" value="Genomic_DNA"/>
</dbReference>
<feature type="non-terminal residue" evidence="2">
    <location>
        <position position="1"/>
    </location>
</feature>
<dbReference type="OrthoDB" id="3142841at2759"/>
<feature type="transmembrane region" description="Helical" evidence="1">
    <location>
        <begin position="218"/>
        <end position="238"/>
    </location>
</feature>
<evidence type="ECO:0000313" key="2">
    <source>
        <dbReference type="EMBL" id="RFU27591.1"/>
    </source>
</evidence>
<feature type="transmembrane region" description="Helical" evidence="1">
    <location>
        <begin position="258"/>
        <end position="276"/>
    </location>
</feature>
<keyword evidence="1" id="KW-0472">Membrane</keyword>
<dbReference type="InterPro" id="IPR052979">
    <property type="entry name" value="Adenylate-forming_domain"/>
</dbReference>
<name>A0A3E2H2P9_SCYLI</name>
<evidence type="ECO:0008006" key="4">
    <source>
        <dbReference type="Google" id="ProtNLM"/>
    </source>
</evidence>
<keyword evidence="1" id="KW-1133">Transmembrane helix</keyword>
<feature type="transmembrane region" description="Helical" evidence="1">
    <location>
        <begin position="67"/>
        <end position="86"/>
    </location>
</feature>
<dbReference type="AlphaFoldDB" id="A0A3E2H2P9"/>
<feature type="transmembrane region" description="Helical" evidence="1">
    <location>
        <begin position="186"/>
        <end position="206"/>
    </location>
</feature>
<dbReference type="PANTHER" id="PTHR33927:SF5">
    <property type="entry name" value="ENZYME, PUTATIVE (AFU_ORTHOLOGUE AFUA_8G01222)-RELATED"/>
    <property type="match status" value="1"/>
</dbReference>
<reference evidence="2 3" key="1">
    <citation type="submission" date="2018-05" db="EMBL/GenBank/DDBJ databases">
        <title>Draft genome sequence of Scytalidium lignicola DSM 105466, a ubiquitous saprotrophic fungus.</title>
        <authorList>
            <person name="Buettner E."/>
            <person name="Gebauer A.M."/>
            <person name="Hofrichter M."/>
            <person name="Liers C."/>
            <person name="Kellner H."/>
        </authorList>
    </citation>
    <scope>NUCLEOTIDE SEQUENCE [LARGE SCALE GENOMIC DNA]</scope>
    <source>
        <strain evidence="2 3">DSM 105466</strain>
    </source>
</reference>
<organism evidence="2 3">
    <name type="scientific">Scytalidium lignicola</name>
    <name type="common">Hyphomycete</name>
    <dbReference type="NCBI Taxonomy" id="5539"/>
    <lineage>
        <taxon>Eukaryota</taxon>
        <taxon>Fungi</taxon>
        <taxon>Dikarya</taxon>
        <taxon>Ascomycota</taxon>
        <taxon>Pezizomycotina</taxon>
        <taxon>Leotiomycetes</taxon>
        <taxon>Leotiomycetes incertae sedis</taxon>
        <taxon>Scytalidium</taxon>
    </lineage>
</organism>
<protein>
    <recommendedName>
        <fullName evidence="4">AMP-dependent synthetase/ligase domain-containing protein</fullName>
    </recommendedName>
</protein>
<accession>A0A3E2H2P9</accession>
<comment type="caution">
    <text evidence="2">The sequence shown here is derived from an EMBL/GenBank/DDBJ whole genome shotgun (WGS) entry which is preliminary data.</text>
</comment>
<dbReference type="PANTHER" id="PTHR33927">
    <property type="entry name" value="TRANSMEMBRANE PROTEIN"/>
    <property type="match status" value="1"/>
</dbReference>
<dbReference type="OMA" id="MYRRATM"/>
<gene>
    <name evidence="2" type="ORF">B7463_g8762</name>
</gene>